<dbReference type="NCBIfam" id="TIGR00199">
    <property type="entry name" value="PncC_domain"/>
    <property type="match status" value="1"/>
</dbReference>
<evidence type="ECO:0000313" key="3">
    <source>
        <dbReference type="Proteomes" id="UP000197025"/>
    </source>
</evidence>
<dbReference type="InterPro" id="IPR008136">
    <property type="entry name" value="CinA_C"/>
</dbReference>
<evidence type="ECO:0000259" key="1">
    <source>
        <dbReference type="Pfam" id="PF02464"/>
    </source>
</evidence>
<dbReference type="AlphaFoldDB" id="A0A212QW93"/>
<dbReference type="InParanoid" id="A0A212QW93"/>
<accession>A0A212QW93</accession>
<organism evidence="2 3">
    <name type="scientific">Thermoflexus hugenholtzii JAD2</name>
    <dbReference type="NCBI Taxonomy" id="877466"/>
    <lineage>
        <taxon>Bacteria</taxon>
        <taxon>Bacillati</taxon>
        <taxon>Chloroflexota</taxon>
        <taxon>Thermoflexia</taxon>
        <taxon>Thermoflexales</taxon>
        <taxon>Thermoflexaceae</taxon>
        <taxon>Thermoflexus</taxon>
    </lineage>
</organism>
<feature type="domain" description="CinA C-terminal" evidence="1">
    <location>
        <begin position="9"/>
        <end position="157"/>
    </location>
</feature>
<keyword evidence="3" id="KW-1185">Reference proteome</keyword>
<dbReference type="RefSeq" id="WP_088571009.1">
    <property type="nucleotide sequence ID" value="NZ_FYEK01000027.1"/>
</dbReference>
<dbReference type="InterPro" id="IPR036653">
    <property type="entry name" value="CinA-like_C"/>
</dbReference>
<reference evidence="3" key="1">
    <citation type="submission" date="2017-06" db="EMBL/GenBank/DDBJ databases">
        <authorList>
            <person name="Varghese N."/>
            <person name="Submissions S."/>
        </authorList>
    </citation>
    <scope>NUCLEOTIDE SEQUENCE [LARGE SCALE GENOMIC DNA]</scope>
    <source>
        <strain evidence="3">JAD2</strain>
    </source>
</reference>
<dbReference type="SUPFAM" id="SSF142433">
    <property type="entry name" value="CinA-like"/>
    <property type="match status" value="1"/>
</dbReference>
<evidence type="ECO:0000313" key="2">
    <source>
        <dbReference type="EMBL" id="SNB63989.1"/>
    </source>
</evidence>
<proteinExistence type="predicted"/>
<dbReference type="EMBL" id="FYEK01000027">
    <property type="protein sequence ID" value="SNB63989.1"/>
    <property type="molecule type" value="Genomic_DNA"/>
</dbReference>
<name>A0A212QW93_9CHLR</name>
<dbReference type="Gene3D" id="3.90.950.20">
    <property type="entry name" value="CinA-like"/>
    <property type="match status" value="1"/>
</dbReference>
<dbReference type="Pfam" id="PF02464">
    <property type="entry name" value="CinA"/>
    <property type="match status" value="1"/>
</dbReference>
<sequence length="171" mass="18295">MEQPEPDRAAQVEKRLKERGWRLAVAESCTGGWLSHRLTNVPGSSACFLGGVIAYRNEVKARLLGVREETLRRFGAVSPQVAREMAEGIRRLLGADLALAITGVAGPEPVEGQPVGRIYIALAGPSGTWVRRITGGLHRIENKELAVEAALALLEAFLTGSPPPGEPAEDP</sequence>
<gene>
    <name evidence="2" type="ORF">SAMN02746019_00007580</name>
</gene>
<dbReference type="OrthoDB" id="9801454at2"/>
<dbReference type="Proteomes" id="UP000197025">
    <property type="component" value="Unassembled WGS sequence"/>
</dbReference>
<protein>
    <submittedName>
        <fullName evidence="2">Nicotinamide-nucleotide amidase</fullName>
    </submittedName>
</protein>